<gene>
    <name evidence="1" type="ORF">MKS91_00175</name>
</gene>
<evidence type="ECO:0000313" key="1">
    <source>
        <dbReference type="EMBL" id="MCP8351714.1"/>
    </source>
</evidence>
<name>A0ABT1L3A9_9GAMM</name>
<comment type="caution">
    <text evidence="1">The sequence shown here is derived from an EMBL/GenBank/DDBJ whole genome shotgun (WGS) entry which is preliminary data.</text>
</comment>
<organism evidence="1 2">
    <name type="scientific">Candidatus Synchoanobacter obligatus</name>
    <dbReference type="NCBI Taxonomy" id="2919597"/>
    <lineage>
        <taxon>Bacteria</taxon>
        <taxon>Pseudomonadati</taxon>
        <taxon>Pseudomonadota</taxon>
        <taxon>Gammaproteobacteria</taxon>
        <taxon>Candidatus Comchoanobacterales</taxon>
        <taxon>Candidatus Comchoanobacteraceae</taxon>
        <taxon>Candidatus Synchoanobacter</taxon>
    </lineage>
</organism>
<protein>
    <submittedName>
        <fullName evidence="1">Uncharacterized protein</fullName>
    </submittedName>
</protein>
<accession>A0ABT1L3A9</accession>
<dbReference type="EMBL" id="JAKUDN010000001">
    <property type="protein sequence ID" value="MCP8351714.1"/>
    <property type="molecule type" value="Genomic_DNA"/>
</dbReference>
<sequence length="113" mass="12453">MLSIHLEVARITNRLLDSQDVSVQLHQHVDGQALQGSVLKDFMLTIFNKVETTEHSITFSKDVFDGEIAVNKDNLALIKKSVNKFEEAQSFADLANEFGVTGPLATVIVTRGP</sequence>
<reference evidence="1 2" key="1">
    <citation type="journal article" date="2022" name="Nat. Microbiol.">
        <title>The microbiome of a bacterivorous marine choanoflagellate contains a resource-demanding obligate bacterial associate.</title>
        <authorList>
            <person name="Needham D.M."/>
            <person name="Poirier C."/>
            <person name="Bachy C."/>
            <person name="George E.E."/>
            <person name="Wilken S."/>
            <person name="Yung C.C.M."/>
            <person name="Limardo A.J."/>
            <person name="Morando M."/>
            <person name="Sudek L."/>
            <person name="Malmstrom R.R."/>
            <person name="Keeling P.J."/>
            <person name="Santoro A.E."/>
            <person name="Worden A.Z."/>
        </authorList>
    </citation>
    <scope>NUCLEOTIDE SEQUENCE [LARGE SCALE GENOMIC DNA]</scope>
    <source>
        <strain evidence="1 2">Comchoano-2</strain>
    </source>
</reference>
<keyword evidence="2" id="KW-1185">Reference proteome</keyword>
<dbReference type="RefSeq" id="WP_258568829.1">
    <property type="nucleotide sequence ID" value="NZ_JAKUDN010000001.1"/>
</dbReference>
<dbReference type="Proteomes" id="UP001320768">
    <property type="component" value="Unassembled WGS sequence"/>
</dbReference>
<evidence type="ECO:0000313" key="2">
    <source>
        <dbReference type="Proteomes" id="UP001320768"/>
    </source>
</evidence>
<proteinExistence type="predicted"/>